<dbReference type="InterPro" id="IPR036709">
    <property type="entry name" value="Autotransporte_beta_dom_sf"/>
</dbReference>
<dbReference type="InterPro" id="IPR005546">
    <property type="entry name" value="Autotransporte_beta"/>
</dbReference>
<dbReference type="Pfam" id="PF03797">
    <property type="entry name" value="Autotransporter"/>
    <property type="match status" value="1"/>
</dbReference>
<dbReference type="EMBL" id="LAZR01034350">
    <property type="protein sequence ID" value="KKL45538.1"/>
    <property type="molecule type" value="Genomic_DNA"/>
</dbReference>
<dbReference type="Gene3D" id="2.40.128.130">
    <property type="entry name" value="Autotransporter beta-domain"/>
    <property type="match status" value="1"/>
</dbReference>
<proteinExistence type="predicted"/>
<organism evidence="2">
    <name type="scientific">marine sediment metagenome</name>
    <dbReference type="NCBI Taxonomy" id="412755"/>
    <lineage>
        <taxon>unclassified sequences</taxon>
        <taxon>metagenomes</taxon>
        <taxon>ecological metagenomes</taxon>
    </lineage>
</organism>
<dbReference type="NCBIfam" id="TIGR01414">
    <property type="entry name" value="autotrans_barl"/>
    <property type="match status" value="1"/>
</dbReference>
<dbReference type="SUPFAM" id="SSF103515">
    <property type="entry name" value="Autotransporter"/>
    <property type="match status" value="1"/>
</dbReference>
<dbReference type="PROSITE" id="PS51208">
    <property type="entry name" value="AUTOTRANSPORTER"/>
    <property type="match status" value="1"/>
</dbReference>
<feature type="domain" description="Autotransporter" evidence="1">
    <location>
        <begin position="145"/>
        <end position="421"/>
    </location>
</feature>
<dbReference type="InterPro" id="IPR006315">
    <property type="entry name" value="OM_autotransptr_brl_dom"/>
</dbReference>
<accession>A0A0F9C827</accession>
<dbReference type="SMART" id="SM00869">
    <property type="entry name" value="Autotransporter"/>
    <property type="match status" value="1"/>
</dbReference>
<evidence type="ECO:0000259" key="1">
    <source>
        <dbReference type="PROSITE" id="PS51208"/>
    </source>
</evidence>
<evidence type="ECO:0000313" key="2">
    <source>
        <dbReference type="EMBL" id="KKL45538.1"/>
    </source>
</evidence>
<dbReference type="GO" id="GO:0019867">
    <property type="term" value="C:outer membrane"/>
    <property type="evidence" value="ECO:0007669"/>
    <property type="project" value="InterPro"/>
</dbReference>
<dbReference type="AlphaFoldDB" id="A0A0F9C827"/>
<feature type="non-terminal residue" evidence="2">
    <location>
        <position position="1"/>
    </location>
</feature>
<protein>
    <recommendedName>
        <fullName evidence="1">Autotransporter domain-containing protein</fullName>
    </recommendedName>
</protein>
<name>A0A0F9C827_9ZZZZ</name>
<reference evidence="2" key="1">
    <citation type="journal article" date="2015" name="Nature">
        <title>Complex archaea that bridge the gap between prokaryotes and eukaryotes.</title>
        <authorList>
            <person name="Spang A."/>
            <person name="Saw J.H."/>
            <person name="Jorgensen S.L."/>
            <person name="Zaremba-Niedzwiedzka K."/>
            <person name="Martijn J."/>
            <person name="Lind A.E."/>
            <person name="van Eijk R."/>
            <person name="Schleper C."/>
            <person name="Guy L."/>
            <person name="Ettema T.J."/>
        </authorList>
    </citation>
    <scope>NUCLEOTIDE SEQUENCE</scope>
</reference>
<sequence>VIGGYTQNANSTYQVEIDPTGGSSKLAITGAAQINNPSTIEVTALSGEYDIDHQYTVLSANGGRTGQYSAFTITNPNELDLGTLTISYPPNTVELTFLTHPDNIITHALSLSFVGHSMLNQVNHSQSDLGFEESILRYYQSFCPCKRKKIRPYFSANYLHGHYKTSNYTLASPFSLSGMVAGVDYWNQTDLIIGGFFNYLRGWSNTTNNKLRSTCNNYTLSLYVQKIFEKFFIESEISTTYSDIRKARLSNNIKINEAKPKGYGFSSQARAARTLKYKKFVFLPSFALRYFYNYIDSYTEKFDIPSRFQISSSTNNILEALISTNCSYRYLVNSAEFIPQFEVTYIRDLLKEKIFFTSTRTLLSEKRDHTIKTNPKNCIKLKGVLDYRYKNCSILNLSYIASFSTHQRITNEVHLGYRINF</sequence>
<comment type="caution">
    <text evidence="2">The sequence shown here is derived from an EMBL/GenBank/DDBJ whole genome shotgun (WGS) entry which is preliminary data.</text>
</comment>
<gene>
    <name evidence="2" type="ORF">LCGC14_2354670</name>
</gene>